<dbReference type="InterPro" id="IPR014284">
    <property type="entry name" value="RNA_pol_sigma-70_dom"/>
</dbReference>
<dbReference type="InterPro" id="IPR039425">
    <property type="entry name" value="RNA_pol_sigma-70-like"/>
</dbReference>
<evidence type="ECO:0000256" key="3">
    <source>
        <dbReference type="ARBA" id="ARBA00023082"/>
    </source>
</evidence>
<comment type="caution">
    <text evidence="6">The sequence shown here is derived from an EMBL/GenBank/DDBJ whole genome shotgun (WGS) entry which is preliminary data.</text>
</comment>
<dbReference type="PANTHER" id="PTHR43133:SF63">
    <property type="entry name" value="RNA POLYMERASE SIGMA FACTOR FECI-RELATED"/>
    <property type="match status" value="1"/>
</dbReference>
<evidence type="ECO:0000313" key="7">
    <source>
        <dbReference type="Proteomes" id="UP000608594"/>
    </source>
</evidence>
<dbReference type="EMBL" id="JACOQL010000004">
    <property type="protein sequence ID" value="MBC9247576.1"/>
    <property type="molecule type" value="Genomic_DNA"/>
</dbReference>
<dbReference type="Gene3D" id="1.10.10.10">
    <property type="entry name" value="Winged helix-like DNA-binding domain superfamily/Winged helix DNA-binding domain"/>
    <property type="match status" value="1"/>
</dbReference>
<evidence type="ECO:0000256" key="4">
    <source>
        <dbReference type="ARBA" id="ARBA00023163"/>
    </source>
</evidence>
<dbReference type="NCBIfam" id="TIGR02937">
    <property type="entry name" value="sigma70-ECF"/>
    <property type="match status" value="1"/>
</dbReference>
<feature type="domain" description="RNA polymerase sigma-70 region 2" evidence="5">
    <location>
        <begin position="34"/>
        <end position="89"/>
    </location>
</feature>
<evidence type="ECO:0000259" key="5">
    <source>
        <dbReference type="Pfam" id="PF04542"/>
    </source>
</evidence>
<comment type="similarity">
    <text evidence="1">Belongs to the sigma-70 factor family. ECF subfamily.</text>
</comment>
<dbReference type="Proteomes" id="UP000608594">
    <property type="component" value="Unassembled WGS sequence"/>
</dbReference>
<dbReference type="InterPro" id="IPR036388">
    <property type="entry name" value="WH-like_DNA-bd_sf"/>
</dbReference>
<dbReference type="GO" id="GO:0016987">
    <property type="term" value="F:sigma factor activity"/>
    <property type="evidence" value="ECO:0007669"/>
    <property type="project" value="UniProtKB-KW"/>
</dbReference>
<keyword evidence="3" id="KW-0731">Sigma factor</keyword>
<keyword evidence="4" id="KW-0804">Transcription</keyword>
<dbReference type="InterPro" id="IPR007627">
    <property type="entry name" value="RNA_pol_sigma70_r2"/>
</dbReference>
<dbReference type="SUPFAM" id="SSF88946">
    <property type="entry name" value="Sigma2 domain of RNA polymerase sigma factors"/>
    <property type="match status" value="1"/>
</dbReference>
<organism evidence="6 7">
    <name type="scientific">Paracoccus amoyensis</name>
    <dbReference type="NCBI Taxonomy" id="2760093"/>
    <lineage>
        <taxon>Bacteria</taxon>
        <taxon>Pseudomonadati</taxon>
        <taxon>Pseudomonadota</taxon>
        <taxon>Alphaproteobacteria</taxon>
        <taxon>Rhodobacterales</taxon>
        <taxon>Paracoccaceae</taxon>
        <taxon>Paracoccus</taxon>
    </lineage>
</organism>
<accession>A0A926GFD9</accession>
<dbReference type="GO" id="GO:0006352">
    <property type="term" value="P:DNA-templated transcription initiation"/>
    <property type="evidence" value="ECO:0007669"/>
    <property type="project" value="InterPro"/>
</dbReference>
<sequence>MPHDESKQADACAAARLKLLSYLVNEREVLLCDAMRILGSRDRAEDVVQDAAIRCMESRAIADQINSPRGFVRRMVQNLALDQCRRSAREKIVVLEPGEELPCSRPNTERQMEAKEDLARVVSQMDNLPPQHRRIFLSHRIDDCLQKDVARRFGLSPARINGIIAQTQTQLLAALQDDPAPLAIAAE</sequence>
<name>A0A926GFD9_9RHOB</name>
<keyword evidence="7" id="KW-1185">Reference proteome</keyword>
<protein>
    <submittedName>
        <fullName evidence="6">Sigma-70 family RNA polymerase sigma factor</fullName>
    </submittedName>
</protein>
<dbReference type="Pfam" id="PF04542">
    <property type="entry name" value="Sigma70_r2"/>
    <property type="match status" value="1"/>
</dbReference>
<evidence type="ECO:0000256" key="1">
    <source>
        <dbReference type="ARBA" id="ARBA00010641"/>
    </source>
</evidence>
<proteinExistence type="inferred from homology"/>
<reference evidence="6" key="1">
    <citation type="submission" date="2020-08" db="EMBL/GenBank/DDBJ databases">
        <title>Paracoccus amoyensis sp. nov., isolated from the surface seawater at coast of Xiamen, Fujian.</title>
        <authorList>
            <person name="Lyu L."/>
        </authorList>
    </citation>
    <scope>NUCLEOTIDE SEQUENCE</scope>
    <source>
        <strain evidence="6">11-3</strain>
    </source>
</reference>
<evidence type="ECO:0000313" key="6">
    <source>
        <dbReference type="EMBL" id="MBC9247576.1"/>
    </source>
</evidence>
<keyword evidence="2" id="KW-0805">Transcription regulation</keyword>
<dbReference type="Gene3D" id="1.10.1740.10">
    <property type="match status" value="1"/>
</dbReference>
<dbReference type="RefSeq" id="WP_187794076.1">
    <property type="nucleotide sequence ID" value="NZ_JACOQL010000004.1"/>
</dbReference>
<dbReference type="InterPro" id="IPR013324">
    <property type="entry name" value="RNA_pol_sigma_r3/r4-like"/>
</dbReference>
<gene>
    <name evidence="6" type="ORF">H4P12_12875</name>
</gene>
<dbReference type="InterPro" id="IPR013325">
    <property type="entry name" value="RNA_pol_sigma_r2"/>
</dbReference>
<evidence type="ECO:0000256" key="2">
    <source>
        <dbReference type="ARBA" id="ARBA00023015"/>
    </source>
</evidence>
<dbReference type="SUPFAM" id="SSF88659">
    <property type="entry name" value="Sigma3 and sigma4 domains of RNA polymerase sigma factors"/>
    <property type="match status" value="1"/>
</dbReference>
<dbReference type="AlphaFoldDB" id="A0A926GFD9"/>
<dbReference type="PANTHER" id="PTHR43133">
    <property type="entry name" value="RNA POLYMERASE ECF-TYPE SIGMA FACTO"/>
    <property type="match status" value="1"/>
</dbReference>